<dbReference type="EMBL" id="GBXM01106027">
    <property type="protein sequence ID" value="JAH02550.1"/>
    <property type="molecule type" value="Transcribed_RNA"/>
</dbReference>
<evidence type="ECO:0000259" key="2">
    <source>
        <dbReference type="PROSITE" id="PS50085"/>
    </source>
</evidence>
<dbReference type="GO" id="GO:0005737">
    <property type="term" value="C:cytoplasm"/>
    <property type="evidence" value="ECO:0007669"/>
    <property type="project" value="TreeGrafter"/>
</dbReference>
<evidence type="ECO:0000313" key="3">
    <source>
        <dbReference type="EMBL" id="JAH02550.1"/>
    </source>
</evidence>
<reference evidence="3" key="2">
    <citation type="journal article" date="2015" name="Fish Shellfish Immunol.">
        <title>Early steps in the European eel (Anguilla anguilla)-Vibrio vulnificus interaction in the gills: Role of the RtxA13 toxin.</title>
        <authorList>
            <person name="Callol A."/>
            <person name="Pajuelo D."/>
            <person name="Ebbesson L."/>
            <person name="Teles M."/>
            <person name="MacKenzie S."/>
            <person name="Amaro C."/>
        </authorList>
    </citation>
    <scope>NUCLEOTIDE SEQUENCE</scope>
</reference>
<dbReference type="AlphaFoldDB" id="A0A0E9PEN8"/>
<dbReference type="Pfam" id="PF02145">
    <property type="entry name" value="Rap_GAP"/>
    <property type="match status" value="1"/>
</dbReference>
<evidence type="ECO:0000256" key="1">
    <source>
        <dbReference type="ARBA" id="ARBA00022468"/>
    </source>
</evidence>
<dbReference type="InterPro" id="IPR035974">
    <property type="entry name" value="Rap/Ran-GAP_sf"/>
</dbReference>
<accession>A0A0E9PEN8</accession>
<dbReference type="InterPro" id="IPR050989">
    <property type="entry name" value="Rap1_Ran_GAP"/>
</dbReference>
<dbReference type="Gene3D" id="3.40.50.11210">
    <property type="entry name" value="Rap/Ran-GAP"/>
    <property type="match status" value="1"/>
</dbReference>
<protein>
    <recommendedName>
        <fullName evidence="2">Rap-GAP domain-containing protein</fullName>
    </recommendedName>
</protein>
<dbReference type="PANTHER" id="PTHR15711:SF7">
    <property type="entry name" value="SIGNAL-INDUCED PROLIFERATION-ASSOCIATED 1-LIKE PROTEIN 2"/>
    <property type="match status" value="1"/>
</dbReference>
<feature type="domain" description="Rap-GAP" evidence="2">
    <location>
        <begin position="1"/>
        <end position="98"/>
    </location>
</feature>
<dbReference type="PANTHER" id="PTHR15711">
    <property type="entry name" value="RAP GTPASE-ACTIVATING PROTEIN"/>
    <property type="match status" value="1"/>
</dbReference>
<proteinExistence type="predicted"/>
<dbReference type="GO" id="GO:0005096">
    <property type="term" value="F:GTPase activator activity"/>
    <property type="evidence" value="ECO:0007669"/>
    <property type="project" value="UniProtKB-KW"/>
</dbReference>
<dbReference type="SUPFAM" id="SSF111347">
    <property type="entry name" value="Rap/Ran-GAP"/>
    <property type="match status" value="1"/>
</dbReference>
<keyword evidence="1" id="KW-0343">GTPase activation</keyword>
<sequence length="98" mass="11320">MVLRSTEPSWTSRVSLSFKQPVKILPHAHSSVSYSHRANPSPVCVCAADSTGTHSLYTRYQDYEIMFHVSTMLPYTDQKHTTSMKCLYWLLHIISDWE</sequence>
<organism evidence="3">
    <name type="scientific">Anguilla anguilla</name>
    <name type="common">European freshwater eel</name>
    <name type="synonym">Muraena anguilla</name>
    <dbReference type="NCBI Taxonomy" id="7936"/>
    <lineage>
        <taxon>Eukaryota</taxon>
        <taxon>Metazoa</taxon>
        <taxon>Chordata</taxon>
        <taxon>Craniata</taxon>
        <taxon>Vertebrata</taxon>
        <taxon>Euteleostomi</taxon>
        <taxon>Actinopterygii</taxon>
        <taxon>Neopterygii</taxon>
        <taxon>Teleostei</taxon>
        <taxon>Anguilliformes</taxon>
        <taxon>Anguillidae</taxon>
        <taxon>Anguilla</taxon>
    </lineage>
</organism>
<reference evidence="3" key="1">
    <citation type="submission" date="2014-11" db="EMBL/GenBank/DDBJ databases">
        <authorList>
            <person name="Amaro Gonzalez C."/>
        </authorList>
    </citation>
    <scope>NUCLEOTIDE SEQUENCE</scope>
</reference>
<dbReference type="InterPro" id="IPR000331">
    <property type="entry name" value="Rap/Ran_GAP_dom"/>
</dbReference>
<dbReference type="GO" id="GO:0051056">
    <property type="term" value="P:regulation of small GTPase mediated signal transduction"/>
    <property type="evidence" value="ECO:0007669"/>
    <property type="project" value="InterPro"/>
</dbReference>
<dbReference type="PROSITE" id="PS50085">
    <property type="entry name" value="RAPGAP"/>
    <property type="match status" value="1"/>
</dbReference>
<name>A0A0E9PEN8_ANGAN</name>